<evidence type="ECO:0000256" key="1">
    <source>
        <dbReference type="ARBA" id="ARBA00022975"/>
    </source>
</evidence>
<gene>
    <name evidence="3" type="ORF">ENR64_19750</name>
</gene>
<dbReference type="EMBL" id="DSRU01000278">
    <property type="protein sequence ID" value="HFM99945.1"/>
    <property type="molecule type" value="Genomic_DNA"/>
</dbReference>
<dbReference type="Pfam" id="PF12890">
    <property type="entry name" value="DHOase"/>
    <property type="match status" value="1"/>
</dbReference>
<dbReference type="GO" id="GO:0004151">
    <property type="term" value="F:dihydroorotase activity"/>
    <property type="evidence" value="ECO:0007669"/>
    <property type="project" value="UniProtKB-EC"/>
</dbReference>
<dbReference type="InterPro" id="IPR024403">
    <property type="entry name" value="DHOase_cat"/>
</dbReference>
<proteinExistence type="predicted"/>
<dbReference type="GO" id="GO:0004038">
    <property type="term" value="F:allantoinase activity"/>
    <property type="evidence" value="ECO:0007669"/>
    <property type="project" value="TreeGrafter"/>
</dbReference>
<feature type="domain" description="Dihydroorotase catalytic" evidence="2">
    <location>
        <begin position="54"/>
        <end position="238"/>
    </location>
</feature>
<dbReference type="Gene3D" id="3.20.20.140">
    <property type="entry name" value="Metal-dependent hydrolases"/>
    <property type="match status" value="1"/>
</dbReference>
<dbReference type="SUPFAM" id="SSF51556">
    <property type="entry name" value="Metallo-dependent hydrolases"/>
    <property type="match status" value="1"/>
</dbReference>
<protein>
    <submittedName>
        <fullName evidence="3">Dihydroorotase</fullName>
        <ecNumber evidence="3">3.5.2.3</ecNumber>
    </submittedName>
</protein>
<name>A0A7C3KHC3_9CYAN</name>
<dbReference type="NCBIfam" id="NF005614">
    <property type="entry name" value="PRK07369.1"/>
    <property type="match status" value="1"/>
</dbReference>
<comment type="caution">
    <text evidence="3">The sequence shown here is derived from an EMBL/GenBank/DDBJ whole genome shotgun (WGS) entry which is preliminary data.</text>
</comment>
<dbReference type="NCBIfam" id="TIGR00857">
    <property type="entry name" value="pyrC_multi"/>
    <property type="match status" value="1"/>
</dbReference>
<dbReference type="InterPro" id="IPR011059">
    <property type="entry name" value="Metal-dep_hydrolase_composite"/>
</dbReference>
<dbReference type="GO" id="GO:0006221">
    <property type="term" value="P:pyrimidine nucleotide biosynthetic process"/>
    <property type="evidence" value="ECO:0007669"/>
    <property type="project" value="UniProtKB-KW"/>
</dbReference>
<dbReference type="InterPro" id="IPR050138">
    <property type="entry name" value="DHOase/Allantoinase_Hydrolase"/>
</dbReference>
<dbReference type="PANTHER" id="PTHR43668:SF2">
    <property type="entry name" value="ALLANTOINASE"/>
    <property type="match status" value="1"/>
</dbReference>
<reference evidence="3" key="1">
    <citation type="journal article" date="2020" name="mSystems">
        <title>Genome- and Community-Level Interaction Insights into Carbon Utilization and Element Cycling Functions of Hydrothermarchaeota in Hydrothermal Sediment.</title>
        <authorList>
            <person name="Zhou Z."/>
            <person name="Liu Y."/>
            <person name="Xu W."/>
            <person name="Pan J."/>
            <person name="Luo Z.H."/>
            <person name="Li M."/>
        </authorList>
    </citation>
    <scope>NUCLEOTIDE SEQUENCE [LARGE SCALE GENOMIC DNA]</scope>
    <source>
        <strain evidence="3">SpSt-418</strain>
    </source>
</reference>
<dbReference type="PANTHER" id="PTHR43668">
    <property type="entry name" value="ALLANTOINASE"/>
    <property type="match status" value="1"/>
</dbReference>
<dbReference type="InterPro" id="IPR032466">
    <property type="entry name" value="Metal_Hydrolase"/>
</dbReference>
<dbReference type="Gene3D" id="2.30.40.10">
    <property type="entry name" value="Urease, subunit C, domain 1"/>
    <property type="match status" value="1"/>
</dbReference>
<accession>A0A7C3KHC3</accession>
<sequence>MHELLQQVRLLDPITGHDRVVDILLEDAVVRAIANSLSDIPAETVVHDCQGMVAGPGLIDLYSYSGEPGHEERETLDSLMQAAISGGFTQLNLLPKTHPALDNPATISWLYDQVQNLKQRPPKRPSPQVKCWAALTQDVKGQQMTELAELAGLEIAGFADGEPIANLVLLRRLLEYLKPLQKPLTLWASDPGLVGSGVMREGEESIVFGLPGIPAIAETTALAAILECVAEIGTPVHLMRVSTARSVELIRQAKARHLPVTASTTWMHLLFNSQAIASYDPNLRLSPPLGNAADQEALLAGLQDGTVDAIAVDHTPHTYEDKTVAFAEAPSGVIGLELTLPLLWDQLVQPNHLSALTLWQCLSLNPARCLQQPFAPVEVDQAANLILFDPQQTWTADTSFLHSRSHNTPWFQRSIPGRVTKVWCAA</sequence>
<dbReference type="CDD" id="cd01317">
    <property type="entry name" value="DHOase_IIa"/>
    <property type="match status" value="1"/>
</dbReference>
<dbReference type="GO" id="GO:0046872">
    <property type="term" value="F:metal ion binding"/>
    <property type="evidence" value="ECO:0007669"/>
    <property type="project" value="InterPro"/>
</dbReference>
<dbReference type="SUPFAM" id="SSF51338">
    <property type="entry name" value="Composite domain of metallo-dependent hydrolases"/>
    <property type="match status" value="1"/>
</dbReference>
<dbReference type="GO" id="GO:0006145">
    <property type="term" value="P:purine nucleobase catabolic process"/>
    <property type="evidence" value="ECO:0007669"/>
    <property type="project" value="TreeGrafter"/>
</dbReference>
<keyword evidence="3" id="KW-0378">Hydrolase</keyword>
<organism evidence="3">
    <name type="scientific">Oscillatoriales cyanobacterium SpSt-418</name>
    <dbReference type="NCBI Taxonomy" id="2282169"/>
    <lineage>
        <taxon>Bacteria</taxon>
        <taxon>Bacillati</taxon>
        <taxon>Cyanobacteriota</taxon>
        <taxon>Cyanophyceae</taxon>
        <taxon>Oscillatoriophycideae</taxon>
        <taxon>Oscillatoriales</taxon>
    </lineage>
</organism>
<dbReference type="InterPro" id="IPR004722">
    <property type="entry name" value="DHOase"/>
</dbReference>
<evidence type="ECO:0000313" key="3">
    <source>
        <dbReference type="EMBL" id="HFM99945.1"/>
    </source>
</evidence>
<dbReference type="GO" id="GO:0005737">
    <property type="term" value="C:cytoplasm"/>
    <property type="evidence" value="ECO:0007669"/>
    <property type="project" value="TreeGrafter"/>
</dbReference>
<keyword evidence="1" id="KW-0665">Pyrimidine biosynthesis</keyword>
<dbReference type="AlphaFoldDB" id="A0A7C3KHC3"/>
<evidence type="ECO:0000259" key="2">
    <source>
        <dbReference type="Pfam" id="PF12890"/>
    </source>
</evidence>
<dbReference type="EC" id="3.5.2.3" evidence="3"/>